<accession>A0A8J6FTE2</accession>
<evidence type="ECO:0000256" key="7">
    <source>
        <dbReference type="ARBA" id="ARBA00031262"/>
    </source>
</evidence>
<dbReference type="Proteomes" id="UP000770717">
    <property type="component" value="Unassembled WGS sequence"/>
</dbReference>
<evidence type="ECO:0000256" key="2">
    <source>
        <dbReference type="ARBA" id="ARBA00008902"/>
    </source>
</evidence>
<organism evidence="8 9">
    <name type="scientific">Eleutherodactylus coqui</name>
    <name type="common">Puerto Rican coqui</name>
    <dbReference type="NCBI Taxonomy" id="57060"/>
    <lineage>
        <taxon>Eukaryota</taxon>
        <taxon>Metazoa</taxon>
        <taxon>Chordata</taxon>
        <taxon>Craniata</taxon>
        <taxon>Vertebrata</taxon>
        <taxon>Euteleostomi</taxon>
        <taxon>Amphibia</taxon>
        <taxon>Batrachia</taxon>
        <taxon>Anura</taxon>
        <taxon>Neobatrachia</taxon>
        <taxon>Hyloidea</taxon>
        <taxon>Eleutherodactylidae</taxon>
        <taxon>Eleutherodactylinae</taxon>
        <taxon>Eleutherodactylus</taxon>
        <taxon>Eleutherodactylus</taxon>
    </lineage>
</organism>
<name>A0A8J6FTE2_ELECQ</name>
<keyword evidence="5" id="KW-0929">Antimicrobial</keyword>
<dbReference type="PANTHER" id="PTHR31698:SF8">
    <property type="entry name" value="LYSOZYME G-RELATED"/>
    <property type="match status" value="1"/>
</dbReference>
<protein>
    <recommendedName>
        <fullName evidence="4">Lysozyme g</fullName>
        <ecNumber evidence="3">3.2.1.17</ecNumber>
    </recommendedName>
    <alternativeName>
        <fullName evidence="7">1,4-beta-N-acetylmuramidase</fullName>
    </alternativeName>
</protein>
<dbReference type="GO" id="GO:0031640">
    <property type="term" value="P:killing of cells of another organism"/>
    <property type="evidence" value="ECO:0007669"/>
    <property type="project" value="UniProtKB-KW"/>
</dbReference>
<dbReference type="AlphaFoldDB" id="A0A8J6FTE2"/>
<dbReference type="GO" id="GO:0009253">
    <property type="term" value="P:peptidoglycan catabolic process"/>
    <property type="evidence" value="ECO:0007669"/>
    <property type="project" value="InterPro"/>
</dbReference>
<dbReference type="InterPro" id="IPR023346">
    <property type="entry name" value="Lysozyme-like_dom_sf"/>
</dbReference>
<comment type="catalytic activity">
    <reaction evidence="1">
        <text>Hydrolysis of (1-&gt;4)-beta-linkages between N-acetylmuramic acid and N-acetyl-D-glucosamine residues in a peptidoglycan and between N-acetyl-D-glucosamine residues in chitodextrins.</text>
        <dbReference type="EC" id="3.2.1.17"/>
    </reaction>
</comment>
<dbReference type="GO" id="GO:0003796">
    <property type="term" value="F:lysozyme activity"/>
    <property type="evidence" value="ECO:0007669"/>
    <property type="project" value="UniProtKB-EC"/>
</dbReference>
<evidence type="ECO:0000256" key="4">
    <source>
        <dbReference type="ARBA" id="ARBA00016485"/>
    </source>
</evidence>
<proteinExistence type="inferred from homology"/>
<keyword evidence="6" id="KW-0378">Hydrolase</keyword>
<dbReference type="InterPro" id="IPR002152">
    <property type="entry name" value="Glyco_hydro_23"/>
</dbReference>
<reference evidence="8" key="1">
    <citation type="thesis" date="2020" institute="ProQuest LLC" country="789 East Eisenhower Parkway, Ann Arbor, MI, USA">
        <title>Comparative Genomics and Chromosome Evolution.</title>
        <authorList>
            <person name="Mudd A.B."/>
        </authorList>
    </citation>
    <scope>NUCLEOTIDE SEQUENCE</scope>
    <source>
        <strain evidence="8">HN-11 Male</strain>
        <tissue evidence="8">Kidney and liver</tissue>
    </source>
</reference>
<evidence type="ECO:0000256" key="6">
    <source>
        <dbReference type="ARBA" id="ARBA00023295"/>
    </source>
</evidence>
<comment type="caution">
    <text evidence="8">The sequence shown here is derived from an EMBL/GenBank/DDBJ whole genome shotgun (WGS) entry which is preliminary data.</text>
</comment>
<evidence type="ECO:0000256" key="3">
    <source>
        <dbReference type="ARBA" id="ARBA00012732"/>
    </source>
</evidence>
<evidence type="ECO:0000256" key="1">
    <source>
        <dbReference type="ARBA" id="ARBA00000632"/>
    </source>
</evidence>
<keyword evidence="5" id="KW-0081">Bacteriolytic enzyme</keyword>
<dbReference type="EC" id="3.2.1.17" evidence="3"/>
<gene>
    <name evidence="8" type="ORF">GDO78_000710</name>
</gene>
<keyword evidence="9" id="KW-1185">Reference proteome</keyword>
<dbReference type="PANTHER" id="PTHR31698">
    <property type="entry name" value="LYSOZYME G FAMILY MEMBER"/>
    <property type="match status" value="1"/>
</dbReference>
<evidence type="ECO:0000313" key="8">
    <source>
        <dbReference type="EMBL" id="KAG9492345.1"/>
    </source>
</evidence>
<keyword evidence="6" id="KW-0326">Glycosidase</keyword>
<dbReference type="SUPFAM" id="SSF53955">
    <property type="entry name" value="Lysozyme-like"/>
    <property type="match status" value="1"/>
</dbReference>
<comment type="similarity">
    <text evidence="2">Belongs to the glycosyl hydrolase 23 family.</text>
</comment>
<dbReference type="OrthoDB" id="10021790at2759"/>
<evidence type="ECO:0000313" key="9">
    <source>
        <dbReference type="Proteomes" id="UP000770717"/>
    </source>
</evidence>
<dbReference type="PRINTS" id="PR00749">
    <property type="entry name" value="LYSOZYMEG"/>
</dbReference>
<dbReference type="GO" id="GO:0005576">
    <property type="term" value="C:extracellular region"/>
    <property type="evidence" value="ECO:0007669"/>
    <property type="project" value="TreeGrafter"/>
</dbReference>
<dbReference type="Gene3D" id="1.10.530.10">
    <property type="match status" value="1"/>
</dbReference>
<dbReference type="GO" id="GO:0050830">
    <property type="term" value="P:defense response to Gram-positive bacterium"/>
    <property type="evidence" value="ECO:0007669"/>
    <property type="project" value="TreeGrafter"/>
</dbReference>
<evidence type="ECO:0000256" key="5">
    <source>
        <dbReference type="ARBA" id="ARBA00022638"/>
    </source>
</evidence>
<sequence length="97" mass="10999">MTFLFRQVDKRYHKPVGAWDSEQHITQGTQILIYMWNAIKKKFPKASNEAVLKGSIAAYNAGQNSVTDLNKVDQRTTGGDYANDVVARAQYFKSHGY</sequence>
<dbReference type="EMBL" id="WNTK01000001">
    <property type="protein sequence ID" value="KAG9492345.1"/>
    <property type="molecule type" value="Genomic_DNA"/>
</dbReference>